<dbReference type="PANTHER" id="PTHR11019:SF199">
    <property type="entry name" value="HTH-TYPE TRANSCRIPTIONAL REGULATOR NIMR"/>
    <property type="match status" value="1"/>
</dbReference>
<dbReference type="RefSeq" id="WP_399592351.1">
    <property type="nucleotide sequence ID" value="NZ_JBITPR010000036.1"/>
</dbReference>
<evidence type="ECO:0000313" key="6">
    <source>
        <dbReference type="Proteomes" id="UP001614264"/>
    </source>
</evidence>
<evidence type="ECO:0000313" key="5">
    <source>
        <dbReference type="EMBL" id="MFI7871452.1"/>
    </source>
</evidence>
<gene>
    <name evidence="5" type="ORF">AB4829_12735</name>
</gene>
<name>A0ABW8BAF0_9ACTN</name>
<dbReference type="PRINTS" id="PR00032">
    <property type="entry name" value="HTHARAC"/>
</dbReference>
<keyword evidence="3" id="KW-0804">Transcription</keyword>
<proteinExistence type="predicted"/>
<evidence type="ECO:0000259" key="4">
    <source>
        <dbReference type="PROSITE" id="PS01124"/>
    </source>
</evidence>
<accession>A0ABW8BAF0</accession>
<dbReference type="InterPro" id="IPR009057">
    <property type="entry name" value="Homeodomain-like_sf"/>
</dbReference>
<dbReference type="Gene3D" id="2.60.120.10">
    <property type="entry name" value="Jelly Rolls"/>
    <property type="match status" value="1"/>
</dbReference>
<dbReference type="EMBL" id="JBITPR010000036">
    <property type="protein sequence ID" value="MFI7871452.1"/>
    <property type="molecule type" value="Genomic_DNA"/>
</dbReference>
<keyword evidence="1" id="KW-0805">Transcription regulation</keyword>
<dbReference type="PROSITE" id="PS01124">
    <property type="entry name" value="HTH_ARAC_FAMILY_2"/>
    <property type="match status" value="1"/>
</dbReference>
<organism evidence="5 6">
    <name type="scientific">Streptomyces salinarius</name>
    <dbReference type="NCBI Taxonomy" id="2762598"/>
    <lineage>
        <taxon>Bacteria</taxon>
        <taxon>Bacillati</taxon>
        <taxon>Actinomycetota</taxon>
        <taxon>Actinomycetes</taxon>
        <taxon>Kitasatosporales</taxon>
        <taxon>Streptomycetaceae</taxon>
        <taxon>Streptomyces</taxon>
    </lineage>
</organism>
<dbReference type="InterPro" id="IPR018060">
    <property type="entry name" value="HTH_AraC"/>
</dbReference>
<dbReference type="PANTHER" id="PTHR11019">
    <property type="entry name" value="HTH-TYPE TRANSCRIPTIONAL REGULATOR NIMR"/>
    <property type="match status" value="1"/>
</dbReference>
<protein>
    <submittedName>
        <fullName evidence="5">AraC family transcriptional regulator</fullName>
    </submittedName>
</protein>
<dbReference type="SUPFAM" id="SSF51182">
    <property type="entry name" value="RmlC-like cupins"/>
    <property type="match status" value="1"/>
</dbReference>
<evidence type="ECO:0000256" key="2">
    <source>
        <dbReference type="ARBA" id="ARBA00023125"/>
    </source>
</evidence>
<reference evidence="5 6" key="1">
    <citation type="submission" date="2024-07" db="EMBL/GenBank/DDBJ databases">
        <title>Whole genome sequencing of Prodigiosin pigment-producing Streptomyces salinarius isolated from rhizosphere soil of Arachis hypogaea.</title>
        <authorList>
            <person name="Vidhya A."/>
            <person name="Ramya S."/>
        </authorList>
    </citation>
    <scope>NUCLEOTIDE SEQUENCE [LARGE SCALE GENOMIC DNA]</scope>
    <source>
        <strain evidence="5 6">VRMG2420</strain>
    </source>
</reference>
<dbReference type="SUPFAM" id="SSF46689">
    <property type="entry name" value="Homeodomain-like"/>
    <property type="match status" value="1"/>
</dbReference>
<dbReference type="SMART" id="SM00342">
    <property type="entry name" value="HTH_ARAC"/>
    <property type="match status" value="1"/>
</dbReference>
<dbReference type="Pfam" id="PF12833">
    <property type="entry name" value="HTH_18"/>
    <property type="match status" value="1"/>
</dbReference>
<dbReference type="InterPro" id="IPR020449">
    <property type="entry name" value="Tscrpt_reg_AraC-type_HTH"/>
</dbReference>
<dbReference type="InterPro" id="IPR011051">
    <property type="entry name" value="RmlC_Cupin_sf"/>
</dbReference>
<dbReference type="InterPro" id="IPR014710">
    <property type="entry name" value="RmlC-like_jellyroll"/>
</dbReference>
<keyword evidence="2" id="KW-0238">DNA-binding</keyword>
<comment type="caution">
    <text evidence="5">The sequence shown here is derived from an EMBL/GenBank/DDBJ whole genome shotgun (WGS) entry which is preliminary data.</text>
</comment>
<evidence type="ECO:0000256" key="3">
    <source>
        <dbReference type="ARBA" id="ARBA00023163"/>
    </source>
</evidence>
<keyword evidence="6" id="KW-1185">Reference proteome</keyword>
<evidence type="ECO:0000256" key="1">
    <source>
        <dbReference type="ARBA" id="ARBA00023015"/>
    </source>
</evidence>
<dbReference type="Proteomes" id="UP001614264">
    <property type="component" value="Unassembled WGS sequence"/>
</dbReference>
<dbReference type="CDD" id="cd06124">
    <property type="entry name" value="cupin_NimR-like_N"/>
    <property type="match status" value="1"/>
</dbReference>
<sequence>MQEIRHTPVAPTRTQHLASGACIDAHRHDDHQIIYAGRGTIAVTTVAGTWVTPATRAIWVPAGTVHAHQAHGQLELHLVGVPSRENPLALDEPAVLGVSPLLRELIISHTNAPEGQSDEQLRLRAVLLDQLRLAPQQPLHLPAPSTPLLAEVCDMLRSDPADGRSLAELGRRVGTSERTLSRMFRRDLGMSFTQWRTQMRLHHALVLLSEKTPVTSVAHQCGWSSASTFIDVFRRTFGHTPGSHHNAV</sequence>
<dbReference type="Gene3D" id="1.10.10.60">
    <property type="entry name" value="Homeodomain-like"/>
    <property type="match status" value="2"/>
</dbReference>
<feature type="domain" description="HTH araC/xylS-type" evidence="4">
    <location>
        <begin position="150"/>
        <end position="247"/>
    </location>
</feature>